<accession>A0AA49JVE3</accession>
<gene>
    <name evidence="10" type="ORF">Strain138_002051</name>
    <name evidence="11" type="ORF">Strain318_002050</name>
</gene>
<dbReference type="InterPro" id="IPR051475">
    <property type="entry name" value="Diverse_Ion_Transporter"/>
</dbReference>
<feature type="transmembrane region" description="Helical" evidence="8">
    <location>
        <begin position="472"/>
        <end position="488"/>
    </location>
</feature>
<evidence type="ECO:0000313" key="11">
    <source>
        <dbReference type="EMBL" id="WKW15649.1"/>
    </source>
</evidence>
<feature type="transmembrane region" description="Helical" evidence="8">
    <location>
        <begin position="441"/>
        <end position="466"/>
    </location>
</feature>
<feature type="transmembrane region" description="Helical" evidence="8">
    <location>
        <begin position="265"/>
        <end position="284"/>
    </location>
</feature>
<dbReference type="PRINTS" id="PR00758">
    <property type="entry name" value="ARSENICPUMP"/>
</dbReference>
<sequence>MHETLAASSTDPVSQLIVAALLVALFAVLALEAAHRVLVVLGAVALLWAITYLTPFHLLPVEAAIAHLDLNVLLLLAAMMALVGVLKETGVFDWAVERLLERFGHNPARAMAVLWWFTGIASAFLDNVTTVIFVTPVALAAARRVRAPLPLVVLPLIMAANIGGTATLIGDPPNIMIGSGAGLTFMDFIEELTLPVILMMALLHVWAVGRLRRAMGAAADAPAQADAPGQGPQIADPGLLRWLGVICAFVLLGFVTHGATGMPTAVPALIGAAVALIVQDLRYLRTHQPTHEERTHGILHVLEREVEWPTLTFFALLFILVGAAVETGLTATLAGLLERGIVAGRETFGLGDAGTLLFSALLVAWVAAALSAVMDNIPFVAVSIPIIGALVGQLPGESAVLWWALALGACLGGNATPIGASANVTTLGLAEREGLRVTFRAFMRTGVPVAVGSLLVGSVYLTAFVFLGSHRAPVVMGALAVAGLLLVWRTERA</sequence>
<evidence type="ECO:0000313" key="10">
    <source>
        <dbReference type="EMBL" id="WKW12742.1"/>
    </source>
</evidence>
<feature type="transmembrane region" description="Helical" evidence="8">
    <location>
        <begin position="113"/>
        <end position="139"/>
    </location>
</feature>
<keyword evidence="4" id="KW-1003">Cell membrane</keyword>
<dbReference type="PANTHER" id="PTHR43568">
    <property type="entry name" value="P PROTEIN"/>
    <property type="match status" value="1"/>
</dbReference>
<dbReference type="Pfam" id="PF03600">
    <property type="entry name" value="CitMHS"/>
    <property type="match status" value="1"/>
</dbReference>
<evidence type="ECO:0000256" key="3">
    <source>
        <dbReference type="ARBA" id="ARBA00022448"/>
    </source>
</evidence>
<proteinExistence type="inferred from homology"/>
<feature type="domain" description="Citrate transporter-like" evidence="9">
    <location>
        <begin position="27"/>
        <end position="408"/>
    </location>
</feature>
<reference evidence="11" key="1">
    <citation type="submission" date="2023-07" db="EMBL/GenBank/DDBJ databases">
        <authorList>
            <person name="Haufschild T."/>
            <person name="Kallscheuer N."/>
            <person name="Hammer J."/>
            <person name="Kohn T."/>
            <person name="Kabuu M."/>
            <person name="Jogler M."/>
            <person name="Wohfarth N."/>
            <person name="Heuer A."/>
            <person name="Rohde M."/>
            <person name="van Teeseling M.C.F."/>
            <person name="Jogler C."/>
        </authorList>
    </citation>
    <scope>NUCLEOTIDE SEQUENCE</scope>
    <source>
        <strain evidence="10">Strain 138</strain>
        <strain evidence="11">Strain 318</strain>
    </source>
</reference>
<feature type="transmembrane region" description="Helical" evidence="8">
    <location>
        <begin position="151"/>
        <end position="170"/>
    </location>
</feature>
<keyword evidence="7 8" id="KW-0472">Membrane</keyword>
<feature type="transmembrane region" description="Helical" evidence="8">
    <location>
        <begin position="12"/>
        <end position="31"/>
    </location>
</feature>
<dbReference type="InterPro" id="IPR000802">
    <property type="entry name" value="Arsenical_pump_ArsB"/>
</dbReference>
<feature type="transmembrane region" description="Helical" evidence="8">
    <location>
        <begin position="192"/>
        <end position="209"/>
    </location>
</feature>
<dbReference type="GO" id="GO:0015105">
    <property type="term" value="F:arsenite transmembrane transporter activity"/>
    <property type="evidence" value="ECO:0007669"/>
    <property type="project" value="InterPro"/>
</dbReference>
<comment type="subcellular location">
    <subcellularLocation>
        <location evidence="1">Cell membrane</location>
        <topology evidence="1">Multi-pass membrane protein</topology>
    </subcellularLocation>
</comment>
<dbReference type="EMBL" id="CP130613">
    <property type="protein sequence ID" value="WKW15649.1"/>
    <property type="molecule type" value="Genomic_DNA"/>
</dbReference>
<dbReference type="Proteomes" id="UP001229955">
    <property type="component" value="Chromosome"/>
</dbReference>
<evidence type="ECO:0000256" key="1">
    <source>
        <dbReference type="ARBA" id="ARBA00004651"/>
    </source>
</evidence>
<dbReference type="AlphaFoldDB" id="A0AA49K1A2"/>
<dbReference type="EMBL" id="CP130612">
    <property type="protein sequence ID" value="WKW12742.1"/>
    <property type="molecule type" value="Genomic_DNA"/>
</dbReference>
<evidence type="ECO:0000256" key="6">
    <source>
        <dbReference type="ARBA" id="ARBA00022989"/>
    </source>
</evidence>
<evidence type="ECO:0000256" key="8">
    <source>
        <dbReference type="SAM" id="Phobius"/>
    </source>
</evidence>
<keyword evidence="6 8" id="KW-1133">Transmembrane helix</keyword>
<evidence type="ECO:0000256" key="7">
    <source>
        <dbReference type="ARBA" id="ARBA00023136"/>
    </source>
</evidence>
<feature type="transmembrane region" description="Helical" evidence="8">
    <location>
        <begin position="377"/>
        <end position="394"/>
    </location>
</feature>
<organism evidence="11 12">
    <name type="scientific">Pseudogemmatithrix spongiicola</name>
    <dbReference type="NCBI Taxonomy" id="3062599"/>
    <lineage>
        <taxon>Bacteria</taxon>
        <taxon>Pseudomonadati</taxon>
        <taxon>Gemmatimonadota</taxon>
        <taxon>Gemmatimonadia</taxon>
        <taxon>Gemmatimonadales</taxon>
        <taxon>Gemmatimonadaceae</taxon>
        <taxon>Pseudogemmatithrix</taxon>
    </lineage>
</organism>
<keyword evidence="12" id="KW-1185">Reference proteome</keyword>
<dbReference type="RefSeq" id="WP_367885619.1">
    <property type="nucleotide sequence ID" value="NZ_CP130612.1"/>
</dbReference>
<accession>A0AA49K1A2</accession>
<feature type="transmembrane region" description="Helical" evidence="8">
    <location>
        <begin position="348"/>
        <end position="370"/>
    </location>
</feature>
<feature type="transmembrane region" description="Helical" evidence="8">
    <location>
        <begin position="37"/>
        <end position="56"/>
    </location>
</feature>
<dbReference type="PANTHER" id="PTHR43568:SF1">
    <property type="entry name" value="P PROTEIN"/>
    <property type="match status" value="1"/>
</dbReference>
<evidence type="ECO:0000256" key="2">
    <source>
        <dbReference type="ARBA" id="ARBA00009843"/>
    </source>
</evidence>
<feature type="transmembrane region" description="Helical" evidence="8">
    <location>
        <begin position="239"/>
        <end position="259"/>
    </location>
</feature>
<dbReference type="KEGG" id="pspc:Strain318_002050"/>
<evidence type="ECO:0000259" key="9">
    <source>
        <dbReference type="Pfam" id="PF03600"/>
    </source>
</evidence>
<dbReference type="InterPro" id="IPR004680">
    <property type="entry name" value="Cit_transptr-like_dom"/>
</dbReference>
<keyword evidence="3" id="KW-0813">Transport</keyword>
<feature type="transmembrane region" description="Helical" evidence="8">
    <location>
        <begin position="400"/>
        <end position="420"/>
    </location>
</feature>
<evidence type="ECO:0000313" key="12">
    <source>
        <dbReference type="Proteomes" id="UP001229955"/>
    </source>
</evidence>
<comment type="similarity">
    <text evidence="2">Belongs to the CitM (TC 2.A.11) transporter family.</text>
</comment>
<evidence type="ECO:0000256" key="5">
    <source>
        <dbReference type="ARBA" id="ARBA00022692"/>
    </source>
</evidence>
<keyword evidence="5 8" id="KW-0812">Transmembrane</keyword>
<feature type="transmembrane region" description="Helical" evidence="8">
    <location>
        <begin position="313"/>
        <end position="336"/>
    </location>
</feature>
<dbReference type="GO" id="GO:0005886">
    <property type="term" value="C:plasma membrane"/>
    <property type="evidence" value="ECO:0007669"/>
    <property type="project" value="UniProtKB-SubCell"/>
</dbReference>
<feature type="transmembrane region" description="Helical" evidence="8">
    <location>
        <begin position="68"/>
        <end position="86"/>
    </location>
</feature>
<protein>
    <submittedName>
        <fullName evidence="11">Sodium:proton antiporter</fullName>
    </submittedName>
</protein>
<evidence type="ECO:0000256" key="4">
    <source>
        <dbReference type="ARBA" id="ARBA00022475"/>
    </source>
</evidence>
<name>A0AA49K1A2_9BACT</name>